<evidence type="ECO:0000256" key="5">
    <source>
        <dbReference type="RuleBase" id="RU361277"/>
    </source>
</evidence>
<keyword evidence="4" id="KW-0520">NAD</keyword>
<evidence type="ECO:0000256" key="4">
    <source>
        <dbReference type="ARBA" id="ARBA00023027"/>
    </source>
</evidence>
<evidence type="ECO:0000256" key="2">
    <source>
        <dbReference type="ARBA" id="ARBA00022833"/>
    </source>
</evidence>
<dbReference type="InterPro" id="IPR011032">
    <property type="entry name" value="GroES-like_sf"/>
</dbReference>
<dbReference type="CDD" id="cd08278">
    <property type="entry name" value="benzyl_alcohol_DH"/>
    <property type="match status" value="1"/>
</dbReference>
<gene>
    <name evidence="8" type="ORF">VTL71DRAFT_9375</name>
</gene>
<keyword evidence="6" id="KW-1133">Transmembrane helix</keyword>
<dbReference type="Gene3D" id="3.90.180.10">
    <property type="entry name" value="Medium-chain alcohol dehydrogenases, catalytic domain"/>
    <property type="match status" value="1"/>
</dbReference>
<evidence type="ECO:0000259" key="7">
    <source>
        <dbReference type="SMART" id="SM00829"/>
    </source>
</evidence>
<dbReference type="Gene3D" id="3.40.50.720">
    <property type="entry name" value="NAD(P)-binding Rossmann-like Domain"/>
    <property type="match status" value="1"/>
</dbReference>
<evidence type="ECO:0000313" key="8">
    <source>
        <dbReference type="EMBL" id="KAL2060734.1"/>
    </source>
</evidence>
<name>A0ABR4BSV6_9HELO</name>
<feature type="domain" description="Enoyl reductase (ER)" evidence="7">
    <location>
        <begin position="12"/>
        <end position="370"/>
    </location>
</feature>
<dbReference type="Pfam" id="PF08240">
    <property type="entry name" value="ADH_N"/>
    <property type="match status" value="1"/>
</dbReference>
<organism evidence="8 9">
    <name type="scientific">Oculimacula yallundae</name>
    <dbReference type="NCBI Taxonomy" id="86028"/>
    <lineage>
        <taxon>Eukaryota</taxon>
        <taxon>Fungi</taxon>
        <taxon>Dikarya</taxon>
        <taxon>Ascomycota</taxon>
        <taxon>Pezizomycotina</taxon>
        <taxon>Leotiomycetes</taxon>
        <taxon>Helotiales</taxon>
        <taxon>Ploettnerulaceae</taxon>
        <taxon>Oculimacula</taxon>
    </lineage>
</organism>
<dbReference type="SUPFAM" id="SSF51735">
    <property type="entry name" value="NAD(P)-binding Rossmann-fold domains"/>
    <property type="match status" value="1"/>
</dbReference>
<keyword evidence="6" id="KW-0472">Membrane</keyword>
<dbReference type="InterPro" id="IPR036291">
    <property type="entry name" value="NAD(P)-bd_dom_sf"/>
</dbReference>
<dbReference type="SMART" id="SM00829">
    <property type="entry name" value="PKS_ER"/>
    <property type="match status" value="1"/>
</dbReference>
<dbReference type="PANTHER" id="PTHR43880:SF12">
    <property type="entry name" value="ALCOHOL DEHYDROGENASE CLASS-3"/>
    <property type="match status" value="1"/>
</dbReference>
<sequence>MITEALVVHKPGAPFVYQAITVEDQLRDDEVLVEIKATGVCHTDLNFAKEKSAPNLFPGVFGHEGAGIIVRTGAAVKNISAGDHVLLTYSSCGECKHCKNHESSFCHDFQSANFGGARSDGSKAYSMQAGETVTSHFFGQSSFSKHAVAMASSVVKIDKNLPLEDLAPLGCGIMTGAGAMMNMLKPRSDDIVCIVGIGAVGLAALMALRLCSPQPKRVIVVDIVPERLELAKKYGATDCINSREVDNLETALLQMIDGIGIDGTIDTTGRPEVVSALLKATAKKGMVVQVGVGQLTAEISTSIFDTVNTGRVYLGCAMGNCYPQEFIPMLLEAWKSGKFPFTDLIVKYPAKNMNVAVDDVLSGKVVKAILVWE</sequence>
<evidence type="ECO:0000256" key="6">
    <source>
        <dbReference type="SAM" id="Phobius"/>
    </source>
</evidence>
<dbReference type="PANTHER" id="PTHR43880">
    <property type="entry name" value="ALCOHOL DEHYDROGENASE"/>
    <property type="match status" value="1"/>
</dbReference>
<keyword evidence="2 5" id="KW-0862">Zinc</keyword>
<dbReference type="InterPro" id="IPR002328">
    <property type="entry name" value="ADH_Zn_CS"/>
</dbReference>
<comment type="caution">
    <text evidence="8">The sequence shown here is derived from an EMBL/GenBank/DDBJ whole genome shotgun (WGS) entry which is preliminary data.</text>
</comment>
<evidence type="ECO:0000256" key="3">
    <source>
        <dbReference type="ARBA" id="ARBA00023002"/>
    </source>
</evidence>
<keyword evidence="1 5" id="KW-0479">Metal-binding</keyword>
<evidence type="ECO:0000313" key="9">
    <source>
        <dbReference type="Proteomes" id="UP001595075"/>
    </source>
</evidence>
<dbReference type="InterPro" id="IPR013149">
    <property type="entry name" value="ADH-like_C"/>
</dbReference>
<keyword evidence="9" id="KW-1185">Reference proteome</keyword>
<evidence type="ECO:0000256" key="1">
    <source>
        <dbReference type="ARBA" id="ARBA00022723"/>
    </source>
</evidence>
<dbReference type="PROSITE" id="PS00059">
    <property type="entry name" value="ADH_ZINC"/>
    <property type="match status" value="1"/>
</dbReference>
<keyword evidence="6" id="KW-0812">Transmembrane</keyword>
<keyword evidence="3" id="KW-0560">Oxidoreductase</keyword>
<dbReference type="Proteomes" id="UP001595075">
    <property type="component" value="Unassembled WGS sequence"/>
</dbReference>
<dbReference type="SUPFAM" id="SSF50129">
    <property type="entry name" value="GroES-like"/>
    <property type="match status" value="1"/>
</dbReference>
<dbReference type="InterPro" id="IPR013154">
    <property type="entry name" value="ADH-like_N"/>
</dbReference>
<protein>
    <recommendedName>
        <fullName evidence="7">Enoyl reductase (ER) domain-containing protein</fullName>
    </recommendedName>
</protein>
<dbReference type="EMBL" id="JAZHXI010000021">
    <property type="protein sequence ID" value="KAL2060734.1"/>
    <property type="molecule type" value="Genomic_DNA"/>
</dbReference>
<proteinExistence type="inferred from homology"/>
<reference evidence="8 9" key="1">
    <citation type="journal article" date="2024" name="Commun. Biol.">
        <title>Comparative genomic analysis of thermophilic fungi reveals convergent evolutionary adaptations and gene losses.</title>
        <authorList>
            <person name="Steindorff A.S."/>
            <person name="Aguilar-Pontes M.V."/>
            <person name="Robinson A.J."/>
            <person name="Andreopoulos B."/>
            <person name="LaButti K."/>
            <person name="Kuo A."/>
            <person name="Mondo S."/>
            <person name="Riley R."/>
            <person name="Otillar R."/>
            <person name="Haridas S."/>
            <person name="Lipzen A."/>
            <person name="Grimwood J."/>
            <person name="Schmutz J."/>
            <person name="Clum A."/>
            <person name="Reid I.D."/>
            <person name="Moisan M.C."/>
            <person name="Butler G."/>
            <person name="Nguyen T.T.M."/>
            <person name="Dewar K."/>
            <person name="Conant G."/>
            <person name="Drula E."/>
            <person name="Henrissat B."/>
            <person name="Hansel C."/>
            <person name="Singer S."/>
            <person name="Hutchinson M.I."/>
            <person name="de Vries R.P."/>
            <person name="Natvig D.O."/>
            <person name="Powell A.J."/>
            <person name="Tsang A."/>
            <person name="Grigoriev I.V."/>
        </authorList>
    </citation>
    <scope>NUCLEOTIDE SEQUENCE [LARGE SCALE GENOMIC DNA]</scope>
    <source>
        <strain evidence="8 9">CBS 494.80</strain>
    </source>
</reference>
<accession>A0ABR4BSV6</accession>
<feature type="transmembrane region" description="Helical" evidence="6">
    <location>
        <begin position="191"/>
        <end position="210"/>
    </location>
</feature>
<comment type="cofactor">
    <cofactor evidence="5">
        <name>Zn(2+)</name>
        <dbReference type="ChEBI" id="CHEBI:29105"/>
    </cofactor>
</comment>
<dbReference type="Pfam" id="PF00107">
    <property type="entry name" value="ADH_zinc_N"/>
    <property type="match status" value="1"/>
</dbReference>
<dbReference type="InterPro" id="IPR020843">
    <property type="entry name" value="ER"/>
</dbReference>
<comment type="similarity">
    <text evidence="5">Belongs to the zinc-containing alcohol dehydrogenase family.</text>
</comment>